<reference evidence="1" key="1">
    <citation type="submission" date="2014-11" db="EMBL/GenBank/DDBJ databases">
        <authorList>
            <person name="Amaro Gonzalez C."/>
        </authorList>
    </citation>
    <scope>NUCLEOTIDE SEQUENCE</scope>
</reference>
<protein>
    <submittedName>
        <fullName evidence="1">Uncharacterized protein</fullName>
    </submittedName>
</protein>
<dbReference type="AlphaFoldDB" id="A0A0E9R6X7"/>
<name>A0A0E9R6X7_ANGAN</name>
<accession>A0A0E9R6X7</accession>
<sequence length="50" mass="5476">MALFLLAVFQITSNKLIPSLVKSPVLIHYSHVNSGLPQALFISKVLKKAV</sequence>
<organism evidence="1">
    <name type="scientific">Anguilla anguilla</name>
    <name type="common">European freshwater eel</name>
    <name type="synonym">Muraena anguilla</name>
    <dbReference type="NCBI Taxonomy" id="7936"/>
    <lineage>
        <taxon>Eukaryota</taxon>
        <taxon>Metazoa</taxon>
        <taxon>Chordata</taxon>
        <taxon>Craniata</taxon>
        <taxon>Vertebrata</taxon>
        <taxon>Euteleostomi</taxon>
        <taxon>Actinopterygii</taxon>
        <taxon>Neopterygii</taxon>
        <taxon>Teleostei</taxon>
        <taxon>Anguilliformes</taxon>
        <taxon>Anguillidae</taxon>
        <taxon>Anguilla</taxon>
    </lineage>
</organism>
<proteinExistence type="predicted"/>
<reference evidence="1" key="2">
    <citation type="journal article" date="2015" name="Fish Shellfish Immunol.">
        <title>Early steps in the European eel (Anguilla anguilla)-Vibrio vulnificus interaction in the gills: Role of the RtxA13 toxin.</title>
        <authorList>
            <person name="Callol A."/>
            <person name="Pajuelo D."/>
            <person name="Ebbesson L."/>
            <person name="Teles M."/>
            <person name="MacKenzie S."/>
            <person name="Amaro C."/>
        </authorList>
    </citation>
    <scope>NUCLEOTIDE SEQUENCE</scope>
</reference>
<dbReference type="EMBL" id="GBXM01083728">
    <property type="protein sequence ID" value="JAH24849.1"/>
    <property type="molecule type" value="Transcribed_RNA"/>
</dbReference>
<evidence type="ECO:0000313" key="1">
    <source>
        <dbReference type="EMBL" id="JAH24849.1"/>
    </source>
</evidence>